<dbReference type="PANTHER" id="PTHR30055:SF151">
    <property type="entry name" value="TRANSCRIPTIONAL REGULATORY PROTEIN"/>
    <property type="match status" value="1"/>
</dbReference>
<evidence type="ECO:0000256" key="4">
    <source>
        <dbReference type="PROSITE-ProRule" id="PRU00335"/>
    </source>
</evidence>
<keyword evidence="2 4" id="KW-0238">DNA-binding</keyword>
<proteinExistence type="predicted"/>
<dbReference type="Gene3D" id="1.10.357.10">
    <property type="entry name" value="Tetracycline Repressor, domain 2"/>
    <property type="match status" value="1"/>
</dbReference>
<feature type="DNA-binding region" description="H-T-H motif" evidence="4">
    <location>
        <begin position="29"/>
        <end position="48"/>
    </location>
</feature>
<organism evidence="6 7">
    <name type="scientific">Actinocorallia longicatena</name>
    <dbReference type="NCBI Taxonomy" id="111803"/>
    <lineage>
        <taxon>Bacteria</taxon>
        <taxon>Bacillati</taxon>
        <taxon>Actinomycetota</taxon>
        <taxon>Actinomycetes</taxon>
        <taxon>Streptosporangiales</taxon>
        <taxon>Thermomonosporaceae</taxon>
        <taxon>Actinocorallia</taxon>
    </lineage>
</organism>
<evidence type="ECO:0000313" key="6">
    <source>
        <dbReference type="EMBL" id="GAA3199600.1"/>
    </source>
</evidence>
<dbReference type="SUPFAM" id="SSF46689">
    <property type="entry name" value="Homeodomain-like"/>
    <property type="match status" value="1"/>
</dbReference>
<comment type="caution">
    <text evidence="6">The sequence shown here is derived from an EMBL/GenBank/DDBJ whole genome shotgun (WGS) entry which is preliminary data.</text>
</comment>
<evidence type="ECO:0000313" key="7">
    <source>
        <dbReference type="Proteomes" id="UP001501237"/>
    </source>
</evidence>
<feature type="domain" description="HTH tetR-type" evidence="5">
    <location>
        <begin position="6"/>
        <end position="66"/>
    </location>
</feature>
<dbReference type="InterPro" id="IPR004111">
    <property type="entry name" value="Repressor_TetR_C"/>
</dbReference>
<dbReference type="Pfam" id="PF02909">
    <property type="entry name" value="TetR_C_1"/>
    <property type="match status" value="1"/>
</dbReference>
<dbReference type="InterPro" id="IPR001647">
    <property type="entry name" value="HTH_TetR"/>
</dbReference>
<protein>
    <submittedName>
        <fullName evidence="6">TetR/AcrR family transcriptional regulator C-terminal domain-containing protein</fullName>
    </submittedName>
</protein>
<gene>
    <name evidence="6" type="ORF">GCM10010468_11890</name>
</gene>
<dbReference type="InterPro" id="IPR036271">
    <property type="entry name" value="Tet_transcr_reg_TetR-rel_C_sf"/>
</dbReference>
<evidence type="ECO:0000256" key="2">
    <source>
        <dbReference type="ARBA" id="ARBA00023125"/>
    </source>
</evidence>
<dbReference type="RefSeq" id="WP_344823037.1">
    <property type="nucleotide sequence ID" value="NZ_BAAAUV010000003.1"/>
</dbReference>
<dbReference type="PANTHER" id="PTHR30055">
    <property type="entry name" value="HTH-TYPE TRANSCRIPTIONAL REGULATOR RUTR"/>
    <property type="match status" value="1"/>
</dbReference>
<keyword evidence="7" id="KW-1185">Reference proteome</keyword>
<dbReference type="InterPro" id="IPR050109">
    <property type="entry name" value="HTH-type_TetR-like_transc_reg"/>
</dbReference>
<keyword evidence="3" id="KW-0804">Transcription</keyword>
<dbReference type="PROSITE" id="PS50977">
    <property type="entry name" value="HTH_TETR_2"/>
    <property type="match status" value="1"/>
</dbReference>
<reference evidence="7" key="1">
    <citation type="journal article" date="2019" name="Int. J. Syst. Evol. Microbiol.">
        <title>The Global Catalogue of Microorganisms (GCM) 10K type strain sequencing project: providing services to taxonomists for standard genome sequencing and annotation.</title>
        <authorList>
            <consortium name="The Broad Institute Genomics Platform"/>
            <consortium name="The Broad Institute Genome Sequencing Center for Infectious Disease"/>
            <person name="Wu L."/>
            <person name="Ma J."/>
        </authorList>
    </citation>
    <scope>NUCLEOTIDE SEQUENCE [LARGE SCALE GENOMIC DNA]</scope>
    <source>
        <strain evidence="7">JCM 9377</strain>
    </source>
</reference>
<keyword evidence="1" id="KW-0805">Transcription regulation</keyword>
<dbReference type="Proteomes" id="UP001501237">
    <property type="component" value="Unassembled WGS sequence"/>
</dbReference>
<dbReference type="EMBL" id="BAAAUV010000003">
    <property type="protein sequence ID" value="GAA3199600.1"/>
    <property type="molecule type" value="Genomic_DNA"/>
</dbReference>
<sequence length="205" mass="21371">MPRPRSLTQGQIAAAALAVLDRDGLPSFSMRAVATELGMGTMSLYRYVADRDELEALAVDLVLGSVPLAAEGSPRARVLALVERQRAAVAAHPATIPLTVRHRQRSAATQRWGEAVLGALTEAGLTGAERGLAFRAIIAYLIGGLHLEDQASLSGPGTDALAALRDSPLLAETARAVRSTPDEREFAHGLAALLDGLGLNGPATP</sequence>
<dbReference type="InterPro" id="IPR009057">
    <property type="entry name" value="Homeodomain-like_sf"/>
</dbReference>
<dbReference type="SUPFAM" id="SSF48498">
    <property type="entry name" value="Tetracyclin repressor-like, C-terminal domain"/>
    <property type="match status" value="1"/>
</dbReference>
<accession>A0ABP6Q411</accession>
<evidence type="ECO:0000256" key="3">
    <source>
        <dbReference type="ARBA" id="ARBA00023163"/>
    </source>
</evidence>
<name>A0ABP6Q411_9ACTN</name>
<evidence type="ECO:0000256" key="1">
    <source>
        <dbReference type="ARBA" id="ARBA00023015"/>
    </source>
</evidence>
<evidence type="ECO:0000259" key="5">
    <source>
        <dbReference type="PROSITE" id="PS50977"/>
    </source>
</evidence>